<gene>
    <name evidence="1" type="ORF">PAP_05735</name>
</gene>
<dbReference type="OrthoDB" id="73362at2157"/>
<evidence type="ECO:0008006" key="3">
    <source>
        <dbReference type="Google" id="ProtNLM"/>
    </source>
</evidence>
<proteinExistence type="predicted"/>
<keyword evidence="2" id="KW-1185">Reference proteome</keyword>
<dbReference type="PIRSF" id="PIRSF018748">
    <property type="entry name" value="UCP018748"/>
    <property type="match status" value="1"/>
</dbReference>
<dbReference type="STRING" id="1343739.PAP_05735"/>
<dbReference type="EMBL" id="CP006019">
    <property type="protein sequence ID" value="AIF69547.1"/>
    <property type="molecule type" value="Genomic_DNA"/>
</dbReference>
<dbReference type="RefSeq" id="WP_048165092.1">
    <property type="nucleotide sequence ID" value="NZ_CP006019.1"/>
</dbReference>
<evidence type="ECO:0000313" key="2">
    <source>
        <dbReference type="Proteomes" id="UP000027981"/>
    </source>
</evidence>
<reference evidence="1 2" key="2">
    <citation type="journal article" date="2015" name="Genome Announc.">
        <title>Complete Genome Sequence of Hyperthermophilic Piezophilic Archaeon Palaeococcus pacificus DY20341T, Isolated from Deep-Sea Hydrothermal Sediments.</title>
        <authorList>
            <person name="Zeng X."/>
            <person name="Jebbar M."/>
            <person name="Shao Z."/>
        </authorList>
    </citation>
    <scope>NUCLEOTIDE SEQUENCE [LARGE SCALE GENOMIC DNA]</scope>
    <source>
        <strain evidence="1 2">DY20341</strain>
    </source>
</reference>
<dbReference type="HOGENOM" id="CLU_097790_1_0_2"/>
<name>A0A075LU98_9EURY</name>
<dbReference type="GeneID" id="24842270"/>
<dbReference type="Proteomes" id="UP000027981">
    <property type="component" value="Chromosome"/>
</dbReference>
<sequence>MRIISEREISAGDIVISPRPIWKCRACPMYGKSPSCPPHTPSWKEAKEWVGHFKKALLIKFEIDYENFDREKRDAINYLLKKEEEFFKAGYYYAFGLFPGNCNLCEECSFQRNGECSMPTKVRPSLDAIGIELFKLVKIDFNESVLYGLILID</sequence>
<dbReference type="InterPro" id="IPR019271">
    <property type="entry name" value="DUF2284_metal-binding"/>
</dbReference>
<dbReference type="KEGG" id="ppac:PAP_05735"/>
<dbReference type="eggNOG" id="arCOG04361">
    <property type="taxonomic scope" value="Archaea"/>
</dbReference>
<dbReference type="Pfam" id="PF10050">
    <property type="entry name" value="DUF2284"/>
    <property type="match status" value="1"/>
</dbReference>
<dbReference type="AlphaFoldDB" id="A0A075LU98"/>
<protein>
    <recommendedName>
        <fullName evidence="3">Metal-binding protein</fullName>
    </recommendedName>
</protein>
<evidence type="ECO:0000313" key="1">
    <source>
        <dbReference type="EMBL" id="AIF69547.1"/>
    </source>
</evidence>
<reference evidence="2" key="1">
    <citation type="submission" date="2013-06" db="EMBL/GenBank/DDBJ databases">
        <title>Complete Genome Sequence of Hyperthermophilic Palaeococcus pacificus DY20341T, Isolated from a Deep-Sea Hydrothermal Sediments.</title>
        <authorList>
            <person name="Zeng X."/>
            <person name="Shao Z."/>
        </authorList>
    </citation>
    <scope>NUCLEOTIDE SEQUENCE [LARGE SCALE GENOMIC DNA]</scope>
    <source>
        <strain evidence="2">DY20341</strain>
    </source>
</reference>
<organism evidence="1 2">
    <name type="scientific">Palaeococcus pacificus DY20341</name>
    <dbReference type="NCBI Taxonomy" id="1343739"/>
    <lineage>
        <taxon>Archaea</taxon>
        <taxon>Methanobacteriati</taxon>
        <taxon>Methanobacteriota</taxon>
        <taxon>Thermococci</taxon>
        <taxon>Thermococcales</taxon>
        <taxon>Thermococcaceae</taxon>
        <taxon>Palaeococcus</taxon>
    </lineage>
</organism>
<accession>A0A075LU98</accession>